<evidence type="ECO:0000259" key="1">
    <source>
        <dbReference type="Pfam" id="PF01936"/>
    </source>
</evidence>
<dbReference type="Proteomes" id="UP000178743">
    <property type="component" value="Unassembled WGS sequence"/>
</dbReference>
<dbReference type="GO" id="GO:0004540">
    <property type="term" value="F:RNA nuclease activity"/>
    <property type="evidence" value="ECO:0007669"/>
    <property type="project" value="InterPro"/>
</dbReference>
<proteinExistence type="predicted"/>
<dbReference type="Pfam" id="PF01936">
    <property type="entry name" value="NYN"/>
    <property type="match status" value="1"/>
</dbReference>
<dbReference type="PANTHER" id="PTHR35458:SF8">
    <property type="entry name" value="SLR0650 PROTEIN"/>
    <property type="match status" value="1"/>
</dbReference>
<dbReference type="InterPro" id="IPR021139">
    <property type="entry name" value="NYN"/>
</dbReference>
<dbReference type="EMBL" id="MFHP01000019">
    <property type="protein sequence ID" value="OGF72597.1"/>
    <property type="molecule type" value="Genomic_DNA"/>
</dbReference>
<protein>
    <recommendedName>
        <fullName evidence="1">NYN domain-containing protein</fullName>
    </recommendedName>
</protein>
<reference evidence="2 3" key="1">
    <citation type="journal article" date="2016" name="Nat. Commun.">
        <title>Thousands of microbial genomes shed light on interconnected biogeochemical processes in an aquifer system.</title>
        <authorList>
            <person name="Anantharaman K."/>
            <person name="Brown C.T."/>
            <person name="Hug L.A."/>
            <person name="Sharon I."/>
            <person name="Castelle C.J."/>
            <person name="Probst A.J."/>
            <person name="Thomas B.C."/>
            <person name="Singh A."/>
            <person name="Wilkins M.J."/>
            <person name="Karaoz U."/>
            <person name="Brodie E.L."/>
            <person name="Williams K.H."/>
            <person name="Hubbard S.S."/>
            <person name="Banfield J.F."/>
        </authorList>
    </citation>
    <scope>NUCLEOTIDE SEQUENCE [LARGE SCALE GENOMIC DNA]</scope>
</reference>
<feature type="domain" description="NYN" evidence="1">
    <location>
        <begin position="128"/>
        <end position="214"/>
    </location>
</feature>
<dbReference type="PANTHER" id="PTHR35458">
    <property type="entry name" value="SLR0755 PROTEIN"/>
    <property type="match status" value="1"/>
</dbReference>
<organism evidence="2 3">
    <name type="scientific">Candidatus Giovannonibacteria bacterium RIFCSPHIGHO2_02_FULL_45_40</name>
    <dbReference type="NCBI Taxonomy" id="1798337"/>
    <lineage>
        <taxon>Bacteria</taxon>
        <taxon>Candidatus Giovannoniibacteriota</taxon>
    </lineage>
</organism>
<comment type="caution">
    <text evidence="2">The sequence shown here is derived from an EMBL/GenBank/DDBJ whole genome shotgun (WGS) entry which is preliminary data.</text>
</comment>
<dbReference type="Gene3D" id="3.40.50.1010">
    <property type="entry name" value="5'-nuclease"/>
    <property type="match status" value="1"/>
</dbReference>
<gene>
    <name evidence="2" type="ORF">A3C05_03465</name>
</gene>
<name>A0A1F5WAC8_9BACT</name>
<dbReference type="InterPro" id="IPR047140">
    <property type="entry name" value="LabA"/>
</dbReference>
<accession>A0A1F5WAC8</accession>
<sequence>MDIPQEIKNKFMVREDYLEWMRQEASIFVYLDLTNMFHWQDVLGWKFRIEDVIGQLFTFQSVKEIKVYYGLNPRDEKNSEAFHNRIKKTGAILRPNPPKKMKFIKKDINEGLFFQRKTITLFDGGVKRKIQELIDELHKSGIHIEEPKCNFDVEMAMDMLDDAEKFTAVLLFSGDSDLLEPLGRLKVKGKRVGVVGVRGKVAGELHEIKDKYIDFGKFYTGKKAYKTEIKSENPAFGGTA</sequence>
<dbReference type="AlphaFoldDB" id="A0A1F5WAC8"/>
<evidence type="ECO:0000313" key="2">
    <source>
        <dbReference type="EMBL" id="OGF72597.1"/>
    </source>
</evidence>
<evidence type="ECO:0000313" key="3">
    <source>
        <dbReference type="Proteomes" id="UP000178743"/>
    </source>
</evidence>